<accession>A0A194RHV8</accession>
<evidence type="ECO:0000313" key="2">
    <source>
        <dbReference type="Proteomes" id="UP000053240"/>
    </source>
</evidence>
<evidence type="ECO:0000313" key="1">
    <source>
        <dbReference type="EMBL" id="KPJ17147.1"/>
    </source>
</evidence>
<gene>
    <name evidence="1" type="ORF">RR48_14003</name>
</gene>
<sequence length="63" mass="7290">MVIKDIEVVKNNSTTEVYGKPGWQRCRGFDFGDQTAIRQFQMMTVDFLIPSLKFHHLGYPGKL</sequence>
<proteinExistence type="predicted"/>
<dbReference type="EMBL" id="KQ460205">
    <property type="protein sequence ID" value="KPJ17147.1"/>
    <property type="molecule type" value="Genomic_DNA"/>
</dbReference>
<organism evidence="1 2">
    <name type="scientific">Papilio machaon</name>
    <name type="common">Old World swallowtail butterfly</name>
    <dbReference type="NCBI Taxonomy" id="76193"/>
    <lineage>
        <taxon>Eukaryota</taxon>
        <taxon>Metazoa</taxon>
        <taxon>Ecdysozoa</taxon>
        <taxon>Arthropoda</taxon>
        <taxon>Hexapoda</taxon>
        <taxon>Insecta</taxon>
        <taxon>Pterygota</taxon>
        <taxon>Neoptera</taxon>
        <taxon>Endopterygota</taxon>
        <taxon>Lepidoptera</taxon>
        <taxon>Glossata</taxon>
        <taxon>Ditrysia</taxon>
        <taxon>Papilionoidea</taxon>
        <taxon>Papilionidae</taxon>
        <taxon>Papilioninae</taxon>
        <taxon>Papilio</taxon>
    </lineage>
</organism>
<dbReference type="Proteomes" id="UP000053240">
    <property type="component" value="Unassembled WGS sequence"/>
</dbReference>
<dbReference type="AlphaFoldDB" id="A0A194RHV8"/>
<name>A0A194RHV8_PAPMA</name>
<protein>
    <submittedName>
        <fullName evidence="1">Uncharacterized protein</fullName>
    </submittedName>
</protein>
<dbReference type="InParanoid" id="A0A194RHV8"/>
<keyword evidence="2" id="KW-1185">Reference proteome</keyword>
<reference evidence="1 2" key="1">
    <citation type="journal article" date="2015" name="Nat. Commun.">
        <title>Outbred genome sequencing and CRISPR/Cas9 gene editing in butterflies.</title>
        <authorList>
            <person name="Li X."/>
            <person name="Fan D."/>
            <person name="Zhang W."/>
            <person name="Liu G."/>
            <person name="Zhang L."/>
            <person name="Zhao L."/>
            <person name="Fang X."/>
            <person name="Chen L."/>
            <person name="Dong Y."/>
            <person name="Chen Y."/>
            <person name="Ding Y."/>
            <person name="Zhao R."/>
            <person name="Feng M."/>
            <person name="Zhu Y."/>
            <person name="Feng Y."/>
            <person name="Jiang X."/>
            <person name="Zhu D."/>
            <person name="Xiang H."/>
            <person name="Feng X."/>
            <person name="Li S."/>
            <person name="Wang J."/>
            <person name="Zhang G."/>
            <person name="Kronforst M.R."/>
            <person name="Wang W."/>
        </authorList>
    </citation>
    <scope>NUCLEOTIDE SEQUENCE [LARGE SCALE GENOMIC DNA]</scope>
    <source>
        <strain evidence="1">Ya'a_city_454_Pm</strain>
        <tissue evidence="1">Whole body</tissue>
    </source>
</reference>